<dbReference type="AlphaFoldDB" id="U4LSK9"/>
<dbReference type="eggNOG" id="KOG1612">
    <property type="taxonomic scope" value="Eukaryota"/>
</dbReference>
<evidence type="ECO:0000313" key="8">
    <source>
        <dbReference type="EMBL" id="CCX32315.1"/>
    </source>
</evidence>
<name>U4LSK9_PYROM</name>
<reference evidence="8 9" key="1">
    <citation type="journal article" date="2013" name="PLoS Genet.">
        <title>The genome and development-dependent transcriptomes of Pyronema confluens: a window into fungal evolution.</title>
        <authorList>
            <person name="Traeger S."/>
            <person name="Altegoer F."/>
            <person name="Freitag M."/>
            <person name="Gabaldon T."/>
            <person name="Kempken F."/>
            <person name="Kumar A."/>
            <person name="Marcet-Houben M."/>
            <person name="Poggeler S."/>
            <person name="Stajich J.E."/>
            <person name="Nowrousian M."/>
        </authorList>
    </citation>
    <scope>NUCLEOTIDE SEQUENCE [LARGE SCALE GENOMIC DNA]</scope>
    <source>
        <strain evidence="9">CBS 100304</strain>
        <tissue evidence="8">Vegetative mycelium</tissue>
    </source>
</reference>
<proteinExistence type="inferred from homology"/>
<dbReference type="GO" id="GO:0071028">
    <property type="term" value="P:nuclear mRNA surveillance"/>
    <property type="evidence" value="ECO:0007669"/>
    <property type="project" value="TreeGrafter"/>
</dbReference>
<dbReference type="GO" id="GO:0035925">
    <property type="term" value="F:mRNA 3'-UTR AU-rich region binding"/>
    <property type="evidence" value="ECO:0007669"/>
    <property type="project" value="TreeGrafter"/>
</dbReference>
<sequence>MAPPQATNLTATTPLSPAELSYLRTSLLLSPPIRPDARSPTTFRPLTAELDILPSTHGSSRIVWPDGGECIVGIKAEVEKAVVDGQNKRVEVSVEVAGQRDDDPLAVFLTQSVLDTIAPRLGERLNIGERWNWKVYIDILLLTPPISHPSTLLSLGVNLALRCTKLPLLISAAEEDPLFSDDWDLAKPLYPSNTPSEVPAISLLVASVGENVFFDPTREEMSVADCVLVVSVDYDGKVIALRTLESGSVGEGGVNRKVVARIVSQCAEVGREVFEGLEAIAKAG</sequence>
<feature type="domain" description="Exoribonuclease phosphorolytic" evidence="7">
    <location>
        <begin position="205"/>
        <end position="248"/>
    </location>
</feature>
<dbReference type="InterPro" id="IPR027408">
    <property type="entry name" value="PNPase/RNase_PH_dom_sf"/>
</dbReference>
<dbReference type="InterPro" id="IPR050590">
    <property type="entry name" value="Exosome_comp_Rrp42_subfam"/>
</dbReference>
<evidence type="ECO:0000256" key="1">
    <source>
        <dbReference type="ARBA" id="ARBA00004496"/>
    </source>
</evidence>
<dbReference type="OMA" id="INKRWHW"/>
<dbReference type="GO" id="GO:0016075">
    <property type="term" value="P:rRNA catabolic process"/>
    <property type="evidence" value="ECO:0007669"/>
    <property type="project" value="TreeGrafter"/>
</dbReference>
<evidence type="ECO:0000256" key="5">
    <source>
        <dbReference type="ARBA" id="ARBA00022835"/>
    </source>
</evidence>
<dbReference type="STRING" id="1076935.U4LSK9"/>
<dbReference type="Proteomes" id="UP000018144">
    <property type="component" value="Unassembled WGS sequence"/>
</dbReference>
<dbReference type="GO" id="GO:0034473">
    <property type="term" value="P:U1 snRNA 3'-end processing"/>
    <property type="evidence" value="ECO:0007669"/>
    <property type="project" value="TreeGrafter"/>
</dbReference>
<dbReference type="GO" id="GO:0000467">
    <property type="term" value="P:exonucleolytic trimming to generate mature 3'-end of 5.8S rRNA from tricistronic rRNA transcript (SSU-rRNA, 5.8S rRNA, LSU-rRNA)"/>
    <property type="evidence" value="ECO:0007669"/>
    <property type="project" value="TreeGrafter"/>
</dbReference>
<dbReference type="EMBL" id="HF935809">
    <property type="protein sequence ID" value="CCX32315.1"/>
    <property type="molecule type" value="Genomic_DNA"/>
</dbReference>
<dbReference type="InterPro" id="IPR036345">
    <property type="entry name" value="ExoRNase_PH_dom2_sf"/>
</dbReference>
<evidence type="ECO:0000256" key="2">
    <source>
        <dbReference type="ARBA" id="ARBA00004604"/>
    </source>
</evidence>
<organism evidence="8 9">
    <name type="scientific">Pyronema omphalodes (strain CBS 100304)</name>
    <name type="common">Pyronema confluens</name>
    <dbReference type="NCBI Taxonomy" id="1076935"/>
    <lineage>
        <taxon>Eukaryota</taxon>
        <taxon>Fungi</taxon>
        <taxon>Dikarya</taxon>
        <taxon>Ascomycota</taxon>
        <taxon>Pezizomycotina</taxon>
        <taxon>Pezizomycetes</taxon>
        <taxon>Pezizales</taxon>
        <taxon>Pyronemataceae</taxon>
        <taxon>Pyronema</taxon>
    </lineage>
</organism>
<dbReference type="Gene3D" id="3.30.230.70">
    <property type="entry name" value="GHMP Kinase, N-terminal domain"/>
    <property type="match status" value="1"/>
</dbReference>
<keyword evidence="4" id="KW-0963">Cytoplasm</keyword>
<dbReference type="SUPFAM" id="SSF55666">
    <property type="entry name" value="Ribonuclease PH domain 2-like"/>
    <property type="match status" value="1"/>
</dbReference>
<dbReference type="GO" id="GO:0000176">
    <property type="term" value="C:nuclear exosome (RNase complex)"/>
    <property type="evidence" value="ECO:0007669"/>
    <property type="project" value="UniProtKB-ARBA"/>
</dbReference>
<dbReference type="OrthoDB" id="272245at2759"/>
<dbReference type="GO" id="GO:0071035">
    <property type="term" value="P:nuclear polyadenylation-dependent rRNA catabolic process"/>
    <property type="evidence" value="ECO:0007669"/>
    <property type="project" value="TreeGrafter"/>
</dbReference>
<dbReference type="GO" id="GO:0005730">
    <property type="term" value="C:nucleolus"/>
    <property type="evidence" value="ECO:0007669"/>
    <property type="project" value="UniProtKB-SubCell"/>
</dbReference>
<dbReference type="GO" id="GO:0034475">
    <property type="term" value="P:U4 snRNA 3'-end processing"/>
    <property type="evidence" value="ECO:0007669"/>
    <property type="project" value="TreeGrafter"/>
</dbReference>
<dbReference type="Pfam" id="PF03725">
    <property type="entry name" value="RNase_PH_C"/>
    <property type="match status" value="1"/>
</dbReference>
<comment type="subcellular location">
    <subcellularLocation>
        <location evidence="1">Cytoplasm</location>
    </subcellularLocation>
    <subcellularLocation>
        <location evidence="2">Nucleus</location>
        <location evidence="2">Nucleolus</location>
    </subcellularLocation>
</comment>
<evidence type="ECO:0000256" key="3">
    <source>
        <dbReference type="ARBA" id="ARBA00006678"/>
    </source>
</evidence>
<dbReference type="GO" id="GO:0034476">
    <property type="term" value="P:U5 snRNA 3'-end processing"/>
    <property type="evidence" value="ECO:0007669"/>
    <property type="project" value="TreeGrafter"/>
</dbReference>
<evidence type="ECO:0000256" key="4">
    <source>
        <dbReference type="ARBA" id="ARBA00022490"/>
    </source>
</evidence>
<dbReference type="GO" id="GO:0000177">
    <property type="term" value="C:cytoplasmic exosome (RNase complex)"/>
    <property type="evidence" value="ECO:0007669"/>
    <property type="project" value="TreeGrafter"/>
</dbReference>
<keyword evidence="5" id="KW-0271">Exosome</keyword>
<keyword evidence="9" id="KW-1185">Reference proteome</keyword>
<evidence type="ECO:0000256" key="6">
    <source>
        <dbReference type="ARBA" id="ARBA00042523"/>
    </source>
</evidence>
<gene>
    <name evidence="8" type="ORF">PCON_12938</name>
</gene>
<comment type="similarity">
    <text evidence="3">Belongs to the RNase PH family.</text>
</comment>
<evidence type="ECO:0000313" key="9">
    <source>
        <dbReference type="Proteomes" id="UP000018144"/>
    </source>
</evidence>
<dbReference type="InterPro" id="IPR020568">
    <property type="entry name" value="Ribosomal_Su5_D2-typ_SF"/>
</dbReference>
<protein>
    <recommendedName>
        <fullName evidence="6">Ribosomal RNA-processing protein 42</fullName>
    </recommendedName>
</protein>
<dbReference type="GO" id="GO:0071038">
    <property type="term" value="P:TRAMP-dependent tRNA surveillance pathway"/>
    <property type="evidence" value="ECO:0007669"/>
    <property type="project" value="TreeGrafter"/>
</dbReference>
<dbReference type="InterPro" id="IPR015847">
    <property type="entry name" value="ExoRNase_PH_dom2"/>
</dbReference>
<accession>U4LSK9</accession>
<dbReference type="SUPFAM" id="SSF54211">
    <property type="entry name" value="Ribosomal protein S5 domain 2-like"/>
    <property type="match status" value="1"/>
</dbReference>
<evidence type="ECO:0000259" key="7">
    <source>
        <dbReference type="Pfam" id="PF03725"/>
    </source>
</evidence>
<dbReference type="PANTHER" id="PTHR11097">
    <property type="entry name" value="EXOSOME COMPLEX EXONUCLEASE RIBOSOMAL RNA PROCESSING PROTEIN"/>
    <property type="match status" value="1"/>
</dbReference>
<dbReference type="PANTHER" id="PTHR11097:SF8">
    <property type="entry name" value="EXOSOME COMPLEX COMPONENT RRP42"/>
    <property type="match status" value="1"/>
</dbReference>